<protein>
    <recommendedName>
        <fullName evidence="3">Probable endolytic peptidoglycan transglycosylase RlpA</fullName>
        <ecNumber evidence="3">4.2.2.-</ecNumber>
    </recommendedName>
</protein>
<dbReference type="Gene3D" id="2.40.40.10">
    <property type="entry name" value="RlpA-like domain"/>
    <property type="match status" value="1"/>
</dbReference>
<keyword evidence="5" id="KW-1133">Transmembrane helix</keyword>
<gene>
    <name evidence="3" type="primary">rlpA</name>
    <name evidence="7" type="ORF">SAMN05660206_101216</name>
</gene>
<dbReference type="PANTHER" id="PTHR34183:SF1">
    <property type="entry name" value="ENDOLYTIC PEPTIDOGLYCAN TRANSGLYCOSYLASE RLPA"/>
    <property type="match status" value="1"/>
</dbReference>
<dbReference type="PANTHER" id="PTHR34183">
    <property type="entry name" value="ENDOLYTIC PEPTIDOGLYCAN TRANSGLYCOSYLASE RLPA"/>
    <property type="match status" value="1"/>
</dbReference>
<accession>A0A1I6P0M9</accession>
<evidence type="ECO:0000256" key="3">
    <source>
        <dbReference type="HAMAP-Rule" id="MF_02071"/>
    </source>
</evidence>
<dbReference type="STRING" id="683125.SAMN05660206_101216"/>
<dbReference type="RefSeq" id="WP_170852553.1">
    <property type="nucleotide sequence ID" value="NZ_FOZZ01000001.1"/>
</dbReference>
<dbReference type="EC" id="4.2.2.-" evidence="3"/>
<dbReference type="Proteomes" id="UP000198785">
    <property type="component" value="Unassembled WGS sequence"/>
</dbReference>
<keyword evidence="2 3" id="KW-0961">Cell wall biogenesis/degradation</keyword>
<comment type="function">
    <text evidence="3">Lytic transglycosylase with a strong preference for naked glycan strands that lack stem peptides.</text>
</comment>
<evidence type="ECO:0000313" key="8">
    <source>
        <dbReference type="Proteomes" id="UP000198785"/>
    </source>
</evidence>
<comment type="similarity">
    <text evidence="3 4">Belongs to the RlpA family.</text>
</comment>
<sequence>MVEVELTKPTEEKQILKKELVGKVLIFFLGVLLLAGCSPRLRTTGGEMRERGNASYYGDKFHGRATASGERFNQNALTAAHRTLPFGTKVTVTNLKNGKKVVVKINDRGPFSKSRVIDLSKEAAKKIGMIQAGIVPVELQYNKGRASVGKKIKTKKIRK</sequence>
<dbReference type="AlphaFoldDB" id="A0A1I6P0M9"/>
<name>A0A1I6P0M9_9SPHI</name>
<dbReference type="GO" id="GO:0008932">
    <property type="term" value="F:lytic endotransglycosylase activity"/>
    <property type="evidence" value="ECO:0007669"/>
    <property type="project" value="UniProtKB-UniRule"/>
</dbReference>
<reference evidence="7 8" key="1">
    <citation type="submission" date="2016-10" db="EMBL/GenBank/DDBJ databases">
        <authorList>
            <person name="de Groot N.N."/>
        </authorList>
    </citation>
    <scope>NUCLEOTIDE SEQUENCE [LARGE SCALE GENOMIC DNA]</scope>
    <source>
        <strain evidence="7 8">DSM 22789</strain>
    </source>
</reference>
<feature type="domain" description="RlpA-like protein double-psi beta-barrel" evidence="6">
    <location>
        <begin position="50"/>
        <end position="138"/>
    </location>
</feature>
<dbReference type="Pfam" id="PF03330">
    <property type="entry name" value="DPBB_1"/>
    <property type="match status" value="1"/>
</dbReference>
<keyword evidence="5" id="KW-0812">Transmembrane</keyword>
<evidence type="ECO:0000313" key="7">
    <source>
        <dbReference type="EMBL" id="SFS33776.1"/>
    </source>
</evidence>
<dbReference type="InterPro" id="IPR036908">
    <property type="entry name" value="RlpA-like_sf"/>
</dbReference>
<dbReference type="CDD" id="cd22268">
    <property type="entry name" value="DPBB_RlpA-like"/>
    <property type="match status" value="1"/>
</dbReference>
<evidence type="ECO:0000256" key="2">
    <source>
        <dbReference type="ARBA" id="ARBA00023316"/>
    </source>
</evidence>
<keyword evidence="7" id="KW-0449">Lipoprotein</keyword>
<evidence type="ECO:0000259" key="6">
    <source>
        <dbReference type="Pfam" id="PF03330"/>
    </source>
</evidence>
<dbReference type="EMBL" id="FOZZ01000001">
    <property type="protein sequence ID" value="SFS33776.1"/>
    <property type="molecule type" value="Genomic_DNA"/>
</dbReference>
<dbReference type="HAMAP" id="MF_02071">
    <property type="entry name" value="RlpA"/>
    <property type="match status" value="1"/>
</dbReference>
<feature type="transmembrane region" description="Helical" evidence="5">
    <location>
        <begin position="20"/>
        <end position="41"/>
    </location>
</feature>
<dbReference type="GO" id="GO:0071555">
    <property type="term" value="P:cell wall organization"/>
    <property type="evidence" value="ECO:0007669"/>
    <property type="project" value="UniProtKB-KW"/>
</dbReference>
<dbReference type="InterPro" id="IPR012997">
    <property type="entry name" value="RplA"/>
</dbReference>
<evidence type="ECO:0000256" key="4">
    <source>
        <dbReference type="RuleBase" id="RU003495"/>
    </source>
</evidence>
<proteinExistence type="inferred from homology"/>
<organism evidence="7 8">
    <name type="scientific">Sphingobacterium wenxiniae</name>
    <dbReference type="NCBI Taxonomy" id="683125"/>
    <lineage>
        <taxon>Bacteria</taxon>
        <taxon>Pseudomonadati</taxon>
        <taxon>Bacteroidota</taxon>
        <taxon>Sphingobacteriia</taxon>
        <taxon>Sphingobacteriales</taxon>
        <taxon>Sphingobacteriaceae</taxon>
        <taxon>Sphingobacterium</taxon>
    </lineage>
</organism>
<dbReference type="InterPro" id="IPR034718">
    <property type="entry name" value="RlpA"/>
</dbReference>
<dbReference type="GO" id="GO:0000270">
    <property type="term" value="P:peptidoglycan metabolic process"/>
    <property type="evidence" value="ECO:0007669"/>
    <property type="project" value="UniProtKB-UniRule"/>
</dbReference>
<keyword evidence="1 3" id="KW-0456">Lyase</keyword>
<keyword evidence="5" id="KW-0472">Membrane</keyword>
<dbReference type="SUPFAM" id="SSF50685">
    <property type="entry name" value="Barwin-like endoglucanases"/>
    <property type="match status" value="1"/>
</dbReference>
<evidence type="ECO:0000256" key="1">
    <source>
        <dbReference type="ARBA" id="ARBA00023239"/>
    </source>
</evidence>
<evidence type="ECO:0000256" key="5">
    <source>
        <dbReference type="SAM" id="Phobius"/>
    </source>
</evidence>
<dbReference type="InterPro" id="IPR009009">
    <property type="entry name" value="RlpA-like_DPBB"/>
</dbReference>
<dbReference type="NCBIfam" id="TIGR00413">
    <property type="entry name" value="rlpA"/>
    <property type="match status" value="1"/>
</dbReference>
<keyword evidence="8" id="KW-1185">Reference proteome</keyword>